<dbReference type="AlphaFoldDB" id="A0A0E1S0H4"/>
<reference evidence="2" key="1">
    <citation type="journal article" date="2009" name="Genome Res.">
        <title>Comparative genomic analyses of the human fungal pathogens Coccidioides and their relatives.</title>
        <authorList>
            <person name="Sharpton T.J."/>
            <person name="Stajich J.E."/>
            <person name="Rounsley S.D."/>
            <person name="Gardner M.J."/>
            <person name="Wortman J.R."/>
            <person name="Jordar V.S."/>
            <person name="Maiti R."/>
            <person name="Kodira C.D."/>
            <person name="Neafsey D.E."/>
            <person name="Zeng Q."/>
            <person name="Hung C.-Y."/>
            <person name="McMahan C."/>
            <person name="Muszewska A."/>
            <person name="Grynberg M."/>
            <person name="Mandel M.A."/>
            <person name="Kellner E.M."/>
            <person name="Barker B.M."/>
            <person name="Galgiani J.N."/>
            <person name="Orbach M.J."/>
            <person name="Kirkland T.N."/>
            <person name="Cole G.T."/>
            <person name="Henn M.R."/>
            <person name="Birren B.W."/>
            <person name="Taylor J.W."/>
        </authorList>
    </citation>
    <scope>NUCLEOTIDE SEQUENCE [LARGE SCALE GENOMIC DNA]</scope>
    <source>
        <strain evidence="2">RS</strain>
    </source>
</reference>
<dbReference type="GeneID" id="24164269"/>
<dbReference type="Proteomes" id="UP000001261">
    <property type="component" value="Unassembled WGS sequence"/>
</dbReference>
<accession>A0A0E1S0H4</accession>
<organism evidence="1 2">
    <name type="scientific">Coccidioides immitis (strain RS)</name>
    <name type="common">Valley fever fungus</name>
    <dbReference type="NCBI Taxonomy" id="246410"/>
    <lineage>
        <taxon>Eukaryota</taxon>
        <taxon>Fungi</taxon>
        <taxon>Dikarya</taxon>
        <taxon>Ascomycota</taxon>
        <taxon>Pezizomycotina</taxon>
        <taxon>Eurotiomycetes</taxon>
        <taxon>Eurotiomycetidae</taxon>
        <taxon>Onygenales</taxon>
        <taxon>Onygenaceae</taxon>
        <taxon>Coccidioides</taxon>
    </lineage>
</organism>
<proteinExistence type="predicted"/>
<evidence type="ECO:0000313" key="2">
    <source>
        <dbReference type="Proteomes" id="UP000001261"/>
    </source>
</evidence>
<dbReference type="InParanoid" id="A0A0E1S0H4"/>
<name>A0A0E1S0H4_COCIM</name>
<protein>
    <submittedName>
        <fullName evidence="1">Uncharacterized protein</fullName>
    </submittedName>
</protein>
<dbReference type="VEuPathDB" id="FungiDB:CIMG_12642"/>
<reference evidence="2" key="2">
    <citation type="journal article" date="2010" name="Genome Res.">
        <title>Population genomic sequencing of Coccidioides fungi reveals recent hybridization and transposon control.</title>
        <authorList>
            <person name="Neafsey D.E."/>
            <person name="Barker B.M."/>
            <person name="Sharpton T.J."/>
            <person name="Stajich J.E."/>
            <person name="Park D.J."/>
            <person name="Whiston E."/>
            <person name="Hung C.-Y."/>
            <person name="McMahan C."/>
            <person name="White J."/>
            <person name="Sykes S."/>
            <person name="Heiman D."/>
            <person name="Young S."/>
            <person name="Zeng Q."/>
            <person name="Abouelleil A."/>
            <person name="Aftuck L."/>
            <person name="Bessette D."/>
            <person name="Brown A."/>
            <person name="FitzGerald M."/>
            <person name="Lui A."/>
            <person name="Macdonald J.P."/>
            <person name="Priest M."/>
            <person name="Orbach M.J."/>
            <person name="Galgiani J.N."/>
            <person name="Kirkland T.N."/>
            <person name="Cole G.T."/>
            <person name="Birren B.W."/>
            <person name="Henn M.R."/>
            <person name="Taylor J.W."/>
            <person name="Rounsley S.D."/>
        </authorList>
    </citation>
    <scope>GENOME REANNOTATION</scope>
    <source>
        <strain evidence="2">RS</strain>
    </source>
</reference>
<keyword evidence="2" id="KW-1185">Reference proteome</keyword>
<dbReference type="EMBL" id="GG704911">
    <property type="protein sequence ID" value="EAS37368.2"/>
    <property type="molecule type" value="Genomic_DNA"/>
</dbReference>
<evidence type="ECO:0000313" key="1">
    <source>
        <dbReference type="EMBL" id="EAS37368.2"/>
    </source>
</evidence>
<dbReference type="KEGG" id="cim:CIMG_12642"/>
<gene>
    <name evidence="1" type="ORF">CIMG_12642</name>
</gene>
<sequence length="116" mass="13537">MVNNISIRLAIEDLESQETRNYTETTRKYSVNCCNLEGVKGLKESNNRLEVVINNSMVLQLSGQSCSDDKEFPYRYIRVRARLLWLLKNSGISSAKLFYLFYHSTLAISFNQFYYT</sequence>
<dbReference type="RefSeq" id="XP_001248951.2">
    <property type="nucleotide sequence ID" value="XM_001248950.2"/>
</dbReference>